<evidence type="ECO:0000256" key="7">
    <source>
        <dbReference type="RuleBase" id="RU363032"/>
    </source>
</evidence>
<accession>I3VXL5</accession>
<dbReference type="PROSITE" id="PS50928">
    <property type="entry name" value="ABC_TM1"/>
    <property type="match status" value="1"/>
</dbReference>
<reference evidence="9 10" key="1">
    <citation type="journal article" date="2014" name="Appl. Environ. Microbiol.">
        <title>Profile of Secreted Hydrolases, Associated Proteins, and SlpA in Thermoanaerobacterium saccharolyticum during the Degradation of Hemicellulose.</title>
        <authorList>
            <person name="Currie D.H."/>
            <person name="Guss A.M."/>
            <person name="Herring C.D."/>
            <person name="Giannone R.J."/>
            <person name="Johnson C.M."/>
            <person name="Lankford P.K."/>
            <person name="Brown S.D."/>
            <person name="Hettich R.L."/>
            <person name="Lynd L.R."/>
        </authorList>
    </citation>
    <scope>NUCLEOTIDE SEQUENCE [LARGE SCALE GENOMIC DNA]</scope>
    <source>
        <strain evidence="10">DSM 8691 / JW/SL-YS485</strain>
    </source>
</reference>
<dbReference type="PATRIC" id="fig|1094508.3.peg.2284"/>
<sequence length="299" mass="33827">MIKEDVVTKRKSILKFNYREKKKIKKIISLLCLWIFVAFTVFPIIWMVISSTTNQQDLLSGDIRPSFKNILANYHDMWTNINFGMYFKNSVIIVSCTTILALSIAILAGYALARFKFIGSNLFGIATLGTQMIPGILFLLPLYLIFIQMQQTFGIKMVNTYHGIILTYSAFYIPFSIWILRGFFASIPMEIEEAARIDGCTQFSAFLRVILPLAIPGIVATAIYIFLMAWDELLFAWVLTTSADVQTIPVGIRLFVGQYQNRYDLLMAASTVVTIPIALMFFLLQKYFISGMTAGAVKG</sequence>
<dbReference type="AlphaFoldDB" id="I3VXL5"/>
<keyword evidence="6 7" id="KW-0472">Membrane</keyword>
<keyword evidence="4 7" id="KW-0812">Transmembrane</keyword>
<keyword evidence="5 7" id="KW-1133">Transmembrane helix</keyword>
<dbReference type="RefSeq" id="WP_014759097.1">
    <property type="nucleotide sequence ID" value="NC_017992.1"/>
</dbReference>
<feature type="transmembrane region" description="Helical" evidence="7">
    <location>
        <begin position="263"/>
        <end position="284"/>
    </location>
</feature>
<dbReference type="SUPFAM" id="SSF161098">
    <property type="entry name" value="MetI-like"/>
    <property type="match status" value="1"/>
</dbReference>
<evidence type="ECO:0000256" key="5">
    <source>
        <dbReference type="ARBA" id="ARBA00022989"/>
    </source>
</evidence>
<dbReference type="STRING" id="1094508.Tsac_2256"/>
<evidence type="ECO:0000313" key="9">
    <source>
        <dbReference type="EMBL" id="AFK87260.1"/>
    </source>
</evidence>
<protein>
    <submittedName>
        <fullName evidence="9">ABC-type transporter, integral membrane subunit</fullName>
    </submittedName>
</protein>
<dbReference type="InterPro" id="IPR050901">
    <property type="entry name" value="BP-dep_ABC_trans_perm"/>
</dbReference>
<name>I3VXL5_THESW</name>
<dbReference type="Proteomes" id="UP000006178">
    <property type="component" value="Chromosome"/>
</dbReference>
<evidence type="ECO:0000259" key="8">
    <source>
        <dbReference type="PROSITE" id="PS50928"/>
    </source>
</evidence>
<feature type="transmembrane region" description="Helical" evidence="7">
    <location>
        <begin position="205"/>
        <end position="227"/>
    </location>
</feature>
<dbReference type="GO" id="GO:0005886">
    <property type="term" value="C:plasma membrane"/>
    <property type="evidence" value="ECO:0007669"/>
    <property type="project" value="UniProtKB-SubCell"/>
</dbReference>
<dbReference type="InterPro" id="IPR035906">
    <property type="entry name" value="MetI-like_sf"/>
</dbReference>
<proteinExistence type="inferred from homology"/>
<feature type="transmembrane region" description="Helical" evidence="7">
    <location>
        <begin position="91"/>
        <end position="113"/>
    </location>
</feature>
<evidence type="ECO:0000256" key="2">
    <source>
        <dbReference type="ARBA" id="ARBA00022448"/>
    </source>
</evidence>
<evidence type="ECO:0000256" key="1">
    <source>
        <dbReference type="ARBA" id="ARBA00004651"/>
    </source>
</evidence>
<evidence type="ECO:0000256" key="6">
    <source>
        <dbReference type="ARBA" id="ARBA00023136"/>
    </source>
</evidence>
<dbReference type="EMBL" id="CP003184">
    <property type="protein sequence ID" value="AFK87260.1"/>
    <property type="molecule type" value="Genomic_DNA"/>
</dbReference>
<feature type="transmembrane region" description="Helical" evidence="7">
    <location>
        <begin position="161"/>
        <end position="184"/>
    </location>
</feature>
<dbReference type="PANTHER" id="PTHR32243">
    <property type="entry name" value="MALTOSE TRANSPORT SYSTEM PERMEASE-RELATED"/>
    <property type="match status" value="1"/>
</dbReference>
<dbReference type="eggNOG" id="COG0395">
    <property type="taxonomic scope" value="Bacteria"/>
</dbReference>
<keyword evidence="10" id="KW-1185">Reference proteome</keyword>
<evidence type="ECO:0000256" key="3">
    <source>
        <dbReference type="ARBA" id="ARBA00022475"/>
    </source>
</evidence>
<gene>
    <name evidence="9" type="ordered locus">Tsac_2256</name>
</gene>
<dbReference type="PANTHER" id="PTHR32243:SF18">
    <property type="entry name" value="INNER MEMBRANE ABC TRANSPORTER PERMEASE PROTEIN YCJP"/>
    <property type="match status" value="1"/>
</dbReference>
<evidence type="ECO:0000256" key="4">
    <source>
        <dbReference type="ARBA" id="ARBA00022692"/>
    </source>
</evidence>
<feature type="transmembrane region" description="Helical" evidence="7">
    <location>
        <begin position="27"/>
        <end position="49"/>
    </location>
</feature>
<dbReference type="GO" id="GO:0055085">
    <property type="term" value="P:transmembrane transport"/>
    <property type="evidence" value="ECO:0007669"/>
    <property type="project" value="InterPro"/>
</dbReference>
<keyword evidence="3" id="KW-1003">Cell membrane</keyword>
<feature type="domain" description="ABC transmembrane type-1" evidence="8">
    <location>
        <begin position="87"/>
        <end position="284"/>
    </location>
</feature>
<organism evidence="9 10">
    <name type="scientific">Thermoanaerobacterium saccharolyticum (strain DSM 8691 / JW/SL-YS485)</name>
    <dbReference type="NCBI Taxonomy" id="1094508"/>
    <lineage>
        <taxon>Bacteria</taxon>
        <taxon>Bacillati</taxon>
        <taxon>Bacillota</taxon>
        <taxon>Clostridia</taxon>
        <taxon>Thermoanaerobacterales</taxon>
        <taxon>Thermoanaerobacteraceae</taxon>
        <taxon>Thermoanaerobacterium</taxon>
    </lineage>
</organism>
<dbReference type="InterPro" id="IPR000515">
    <property type="entry name" value="MetI-like"/>
</dbReference>
<feature type="transmembrane region" description="Helical" evidence="7">
    <location>
        <begin position="125"/>
        <end position="149"/>
    </location>
</feature>
<comment type="subcellular location">
    <subcellularLocation>
        <location evidence="1 7">Cell membrane</location>
        <topology evidence="1 7">Multi-pass membrane protein</topology>
    </subcellularLocation>
</comment>
<keyword evidence="2 7" id="KW-0813">Transport</keyword>
<dbReference type="Gene3D" id="1.10.3720.10">
    <property type="entry name" value="MetI-like"/>
    <property type="match status" value="1"/>
</dbReference>
<comment type="similarity">
    <text evidence="7">Belongs to the binding-protein-dependent transport system permease family.</text>
</comment>
<dbReference type="Pfam" id="PF00528">
    <property type="entry name" value="BPD_transp_1"/>
    <property type="match status" value="1"/>
</dbReference>
<evidence type="ECO:0000313" key="10">
    <source>
        <dbReference type="Proteomes" id="UP000006178"/>
    </source>
</evidence>
<dbReference type="KEGG" id="tsh:Tsac_2256"/>
<dbReference type="CDD" id="cd06261">
    <property type="entry name" value="TM_PBP2"/>
    <property type="match status" value="1"/>
</dbReference>
<dbReference type="BioCyc" id="TSAC1094508:GLMA-2289-MONOMER"/>